<sequence>MIQTPPPRFFYRTLLCSPAHDHPASPPLEERDASLSHLLIHILLLICSEEKEERGGGARGGEGGGGEKSSSGCA</sequence>
<feature type="region of interest" description="Disordered" evidence="1">
    <location>
        <begin position="52"/>
        <end position="74"/>
    </location>
</feature>
<dbReference type="AlphaFoldDB" id="A0AAW2GZY1"/>
<keyword evidence="3" id="KW-1185">Reference proteome</keyword>
<accession>A0AAW2GZY1</accession>
<evidence type="ECO:0000313" key="3">
    <source>
        <dbReference type="Proteomes" id="UP001430953"/>
    </source>
</evidence>
<evidence type="ECO:0000313" key="2">
    <source>
        <dbReference type="EMBL" id="KAL0132859.1"/>
    </source>
</evidence>
<reference evidence="2 3" key="1">
    <citation type="submission" date="2023-03" db="EMBL/GenBank/DDBJ databases">
        <title>High recombination rates correlate with genetic variation in Cardiocondyla obscurior ants.</title>
        <authorList>
            <person name="Errbii M."/>
        </authorList>
    </citation>
    <scope>NUCLEOTIDE SEQUENCE [LARGE SCALE GENOMIC DNA]</scope>
    <source>
        <strain evidence="2">Alpha-2009</strain>
        <tissue evidence="2">Whole body</tissue>
    </source>
</reference>
<proteinExistence type="predicted"/>
<name>A0AAW2GZY1_9HYME</name>
<evidence type="ECO:0000256" key="1">
    <source>
        <dbReference type="SAM" id="MobiDB-lite"/>
    </source>
</evidence>
<comment type="caution">
    <text evidence="2">The sequence shown here is derived from an EMBL/GenBank/DDBJ whole genome shotgun (WGS) entry which is preliminary data.</text>
</comment>
<gene>
    <name evidence="2" type="ORF">PUN28_000519</name>
</gene>
<organism evidence="2 3">
    <name type="scientific">Cardiocondyla obscurior</name>
    <dbReference type="NCBI Taxonomy" id="286306"/>
    <lineage>
        <taxon>Eukaryota</taxon>
        <taxon>Metazoa</taxon>
        <taxon>Ecdysozoa</taxon>
        <taxon>Arthropoda</taxon>
        <taxon>Hexapoda</taxon>
        <taxon>Insecta</taxon>
        <taxon>Pterygota</taxon>
        <taxon>Neoptera</taxon>
        <taxon>Endopterygota</taxon>
        <taxon>Hymenoptera</taxon>
        <taxon>Apocrita</taxon>
        <taxon>Aculeata</taxon>
        <taxon>Formicoidea</taxon>
        <taxon>Formicidae</taxon>
        <taxon>Myrmicinae</taxon>
        <taxon>Cardiocondyla</taxon>
    </lineage>
</organism>
<feature type="compositionally biased region" description="Gly residues" evidence="1">
    <location>
        <begin position="57"/>
        <end position="67"/>
    </location>
</feature>
<dbReference type="Proteomes" id="UP001430953">
    <property type="component" value="Unassembled WGS sequence"/>
</dbReference>
<dbReference type="EMBL" id="JADYXP020000001">
    <property type="protein sequence ID" value="KAL0132859.1"/>
    <property type="molecule type" value="Genomic_DNA"/>
</dbReference>
<protein>
    <submittedName>
        <fullName evidence="2">Uncharacterized protein</fullName>
    </submittedName>
</protein>